<dbReference type="Gene3D" id="3.40.50.2300">
    <property type="match status" value="2"/>
</dbReference>
<dbReference type="InterPro" id="IPR028081">
    <property type="entry name" value="Leu-bd"/>
</dbReference>
<organism evidence="5 6">
    <name type="scientific">Pseudoalteromonas espejiana</name>
    <dbReference type="NCBI Taxonomy" id="28107"/>
    <lineage>
        <taxon>Bacteria</taxon>
        <taxon>Pseudomonadati</taxon>
        <taxon>Pseudomonadota</taxon>
        <taxon>Gammaproteobacteria</taxon>
        <taxon>Alteromonadales</taxon>
        <taxon>Pseudoalteromonadaceae</taxon>
        <taxon>Pseudoalteromonas</taxon>
    </lineage>
</organism>
<protein>
    <submittedName>
        <fullName evidence="5">Branched-chain amino acid ABC transporter substrate-binding protein</fullName>
    </submittedName>
</protein>
<feature type="chain" id="PRO_5021816954" evidence="3">
    <location>
        <begin position="25"/>
        <end position="415"/>
    </location>
</feature>
<accession>A0A510XSW6</accession>
<keyword evidence="2 3" id="KW-0732">Signal</keyword>
<gene>
    <name evidence="5" type="ORF">PES01_09690</name>
</gene>
<keyword evidence="6" id="KW-1185">Reference proteome</keyword>
<dbReference type="InterPro" id="IPR028082">
    <property type="entry name" value="Peripla_BP_I"/>
</dbReference>
<dbReference type="Proteomes" id="UP000321419">
    <property type="component" value="Unassembled WGS sequence"/>
</dbReference>
<feature type="signal peptide" evidence="3">
    <location>
        <begin position="1"/>
        <end position="24"/>
    </location>
</feature>
<evidence type="ECO:0000313" key="5">
    <source>
        <dbReference type="EMBL" id="GEK54124.1"/>
    </source>
</evidence>
<comment type="similarity">
    <text evidence="1">Belongs to the leucine-binding protein family.</text>
</comment>
<evidence type="ECO:0000313" key="6">
    <source>
        <dbReference type="Proteomes" id="UP000321419"/>
    </source>
</evidence>
<name>A0A510XSW6_9GAMM</name>
<dbReference type="PANTHER" id="PTHR47235:SF1">
    <property type="entry name" value="BLR6548 PROTEIN"/>
    <property type="match status" value="1"/>
</dbReference>
<dbReference type="SUPFAM" id="SSF53822">
    <property type="entry name" value="Periplasmic binding protein-like I"/>
    <property type="match status" value="1"/>
</dbReference>
<proteinExistence type="inferred from homology"/>
<dbReference type="RefSeq" id="WP_089348524.1">
    <property type="nucleotide sequence ID" value="NZ_BJUM01000007.1"/>
</dbReference>
<dbReference type="OrthoDB" id="24024at2"/>
<evidence type="ECO:0000256" key="2">
    <source>
        <dbReference type="ARBA" id="ARBA00022729"/>
    </source>
</evidence>
<evidence type="ECO:0000259" key="4">
    <source>
        <dbReference type="Pfam" id="PF13458"/>
    </source>
</evidence>
<feature type="domain" description="Leucine-binding protein" evidence="4">
    <location>
        <begin position="28"/>
        <end position="390"/>
    </location>
</feature>
<comment type="caution">
    <text evidence="5">The sequence shown here is derived from an EMBL/GenBank/DDBJ whole genome shotgun (WGS) entry which is preliminary data.</text>
</comment>
<dbReference type="CDD" id="cd06334">
    <property type="entry name" value="PBP1_ABC_ligand_binding-like"/>
    <property type="match status" value="1"/>
</dbReference>
<evidence type="ECO:0000256" key="1">
    <source>
        <dbReference type="ARBA" id="ARBA00010062"/>
    </source>
</evidence>
<evidence type="ECO:0000256" key="3">
    <source>
        <dbReference type="SAM" id="SignalP"/>
    </source>
</evidence>
<dbReference type="Pfam" id="PF13458">
    <property type="entry name" value="Peripla_BP_6"/>
    <property type="match status" value="1"/>
</dbReference>
<dbReference type="PANTHER" id="PTHR47235">
    <property type="entry name" value="BLR6548 PROTEIN"/>
    <property type="match status" value="1"/>
</dbReference>
<reference evidence="5 6" key="1">
    <citation type="submission" date="2019-07" db="EMBL/GenBank/DDBJ databases">
        <title>Whole genome shotgun sequence of Pseudoalteromonas espejiana NBRC 102222.</title>
        <authorList>
            <person name="Hosoyama A."/>
            <person name="Uohara A."/>
            <person name="Ohji S."/>
            <person name="Ichikawa N."/>
        </authorList>
    </citation>
    <scope>NUCLEOTIDE SEQUENCE [LARGE SCALE GENOMIC DNA]</scope>
    <source>
        <strain evidence="5 6">NBRC 102222</strain>
    </source>
</reference>
<dbReference type="AlphaFoldDB" id="A0A510XSW6"/>
<dbReference type="EMBL" id="BJUM01000007">
    <property type="protein sequence ID" value="GEK54124.1"/>
    <property type="molecule type" value="Genomic_DNA"/>
</dbReference>
<sequence length="415" mass="45775">MHNKLKLSSVFVCCSLAMSNHVIAQDSVFVGHLADMSGPTSFVGKNYADGVRDSLAYINENGGINGTRLESETIDYAYKVPQAIASYKKWYSRKKMVAMQGWGTADTEALISFVARDKVPVFSASYSGHLTDPTGKNPHTKKPAPYNFFYGASYSDSCRGLVQWAAQDWQNKGGKGKPKFTHLGANHPFPNAPKEACAEYATELGFDVQPAIVISMKPGDFKAQCLSLKSSGSNYGYIGNLGGSVLSLVKSCNTVGVDIQFMSNIWGGDKKIFNAAGEGIKDYIFPTMTPFWEDEMPGMKLVREISKQSDPSGKEQRVHHYVRGVCSTFYMKEAMEWAKENGGITGENIKKGMYVKKNWVPKGLEGVCLAANWSKDDHRGVNQVNIYKGNYNKGNVTAEKVSVVTLERRDDWLGY</sequence>